<dbReference type="CDD" id="cd13143">
    <property type="entry name" value="MATE_MepA_like"/>
    <property type="match status" value="1"/>
</dbReference>
<dbReference type="GO" id="GO:0042910">
    <property type="term" value="F:xenobiotic transmembrane transporter activity"/>
    <property type="evidence" value="ECO:0007669"/>
    <property type="project" value="InterPro"/>
</dbReference>
<feature type="transmembrane region" description="Helical" evidence="10">
    <location>
        <begin position="94"/>
        <end position="117"/>
    </location>
</feature>
<feature type="transmembrane region" description="Helical" evidence="10">
    <location>
        <begin position="279"/>
        <end position="303"/>
    </location>
</feature>
<dbReference type="EMBL" id="CP017962">
    <property type="protein sequence ID" value="APC49340.1"/>
    <property type="molecule type" value="Genomic_DNA"/>
</dbReference>
<feature type="transmembrane region" description="Helical" evidence="10">
    <location>
        <begin position="416"/>
        <end position="435"/>
    </location>
</feature>
<dbReference type="InterPro" id="IPR051327">
    <property type="entry name" value="MATE_MepA_subfamily"/>
</dbReference>
<evidence type="ECO:0000256" key="6">
    <source>
        <dbReference type="ARBA" id="ARBA00022692"/>
    </source>
</evidence>
<evidence type="ECO:0000256" key="4">
    <source>
        <dbReference type="ARBA" id="ARBA00022448"/>
    </source>
</evidence>
<keyword evidence="9" id="KW-0046">Antibiotic resistance</keyword>
<evidence type="ECO:0000256" key="7">
    <source>
        <dbReference type="ARBA" id="ARBA00022989"/>
    </source>
</evidence>
<feature type="transmembrane region" description="Helical" evidence="10">
    <location>
        <begin position="170"/>
        <end position="189"/>
    </location>
</feature>
<feature type="transmembrane region" description="Helical" evidence="10">
    <location>
        <begin position="390"/>
        <end position="410"/>
    </location>
</feature>
<comment type="subcellular location">
    <subcellularLocation>
        <location evidence="1">Cell membrane</location>
        <topology evidence="1">Multi-pass membrane protein</topology>
    </subcellularLocation>
</comment>
<proteinExistence type="inferred from homology"/>
<evidence type="ECO:0000256" key="5">
    <source>
        <dbReference type="ARBA" id="ARBA00022475"/>
    </source>
</evidence>
<dbReference type="PANTHER" id="PTHR43823:SF4">
    <property type="entry name" value="SPORULATION PROTEIN YKVU"/>
    <property type="match status" value="1"/>
</dbReference>
<feature type="transmembrane region" description="Helical" evidence="10">
    <location>
        <begin position="61"/>
        <end position="82"/>
    </location>
</feature>
<organism evidence="11 12">
    <name type="scientific">Virgibacillus halodenitrificans</name>
    <name type="common">Bacillus halodenitrificans</name>
    <dbReference type="NCBI Taxonomy" id="1482"/>
    <lineage>
        <taxon>Bacteria</taxon>
        <taxon>Bacillati</taxon>
        <taxon>Bacillota</taxon>
        <taxon>Bacilli</taxon>
        <taxon>Bacillales</taxon>
        <taxon>Bacillaceae</taxon>
        <taxon>Virgibacillus</taxon>
    </lineage>
</organism>
<keyword evidence="5" id="KW-1003">Cell membrane</keyword>
<dbReference type="GO" id="GO:0046677">
    <property type="term" value="P:response to antibiotic"/>
    <property type="evidence" value="ECO:0007669"/>
    <property type="project" value="UniProtKB-KW"/>
</dbReference>
<feature type="transmembrane region" description="Helical" evidence="10">
    <location>
        <begin position="195"/>
        <end position="216"/>
    </location>
</feature>
<feature type="transmembrane region" description="Helical" evidence="10">
    <location>
        <begin position="137"/>
        <end position="158"/>
    </location>
</feature>
<keyword evidence="4" id="KW-0813">Transport</keyword>
<dbReference type="InterPro" id="IPR002528">
    <property type="entry name" value="MATE_fam"/>
</dbReference>
<dbReference type="NCBIfam" id="TIGR00797">
    <property type="entry name" value="matE"/>
    <property type="match status" value="1"/>
</dbReference>
<comment type="similarity">
    <text evidence="2">Belongs to the multi antimicrobial extrusion (MATE) (TC 2.A.66.1) family. MepA subfamily.</text>
</comment>
<feature type="transmembrane region" description="Helical" evidence="10">
    <location>
        <begin position="323"/>
        <end position="347"/>
    </location>
</feature>
<dbReference type="RefSeq" id="WP_071649415.1">
    <property type="nucleotide sequence ID" value="NZ_CP017962.1"/>
</dbReference>
<dbReference type="Pfam" id="PF01554">
    <property type="entry name" value="MatE"/>
    <property type="match status" value="2"/>
</dbReference>
<feature type="transmembrane region" description="Helical" evidence="10">
    <location>
        <begin position="359"/>
        <end position="378"/>
    </location>
</feature>
<sequence>MSIAEQKLGSQGVVKSFFQYFIPTILGMMLMSVNIVIDGIFVGNGIGSVALASINVAVPVWSVIISISLLIGIGGGTLYSMATGAGKGEEAKQIFTTSMVLITISISIIGGASYLASEQLANLFGANEETLPYAVDYLQIIFLSSVIISWENVVSIFLRNDGAPKLAMTGLIVSAILNIVLNYWMIFVLDWEVKGAALATVLATVAGLFVYLLHFFNRNAGLRFTRVRFKNSLIRPISKLGFPNFLSEAGTGVFVMGYNLGMAYYAGTTGLAAFSVINYLHTFMFLAFIGIGSSIQPMISYYYGAKKFNAIKETVKIAEITGFGLGILFIIIGYVGSDFLVSIFGVATEEIRDLAISGIKLFFIGYLFMGTNFIYMTYYQSIGYVRPSIWITLFRGFILLIASLLILPVWFGTTGIWLALPISEGLVAIVLLIYARKEVMKRKWNQRVQ</sequence>
<evidence type="ECO:0000256" key="10">
    <source>
        <dbReference type="SAM" id="Phobius"/>
    </source>
</evidence>
<evidence type="ECO:0000256" key="3">
    <source>
        <dbReference type="ARBA" id="ARBA00022106"/>
    </source>
</evidence>
<evidence type="ECO:0000256" key="8">
    <source>
        <dbReference type="ARBA" id="ARBA00023136"/>
    </source>
</evidence>
<keyword evidence="7 10" id="KW-1133">Transmembrane helix</keyword>
<protein>
    <recommendedName>
        <fullName evidence="3">Multidrug export protein MepA</fullName>
    </recommendedName>
</protein>
<evidence type="ECO:0000313" key="11">
    <source>
        <dbReference type="EMBL" id="APC49340.1"/>
    </source>
</evidence>
<reference evidence="11 12" key="1">
    <citation type="submission" date="2016-11" db="EMBL/GenBank/DDBJ databases">
        <title>Complete genome sequencing of Virgibacillus halodenitrificans PDB-F2.</title>
        <authorList>
            <person name="Sun Z."/>
            <person name="Zhou Y."/>
            <person name="Li H."/>
        </authorList>
    </citation>
    <scope>NUCLEOTIDE SEQUENCE [LARGE SCALE GENOMIC DNA]</scope>
    <source>
        <strain evidence="11 12">PDB-F2</strain>
    </source>
</reference>
<evidence type="ECO:0000313" key="12">
    <source>
        <dbReference type="Proteomes" id="UP000182945"/>
    </source>
</evidence>
<feature type="transmembrane region" description="Helical" evidence="10">
    <location>
        <begin position="20"/>
        <end position="41"/>
    </location>
</feature>
<keyword evidence="6 10" id="KW-0812">Transmembrane</keyword>
<dbReference type="KEGG" id="vhl:BME96_14575"/>
<evidence type="ECO:0000256" key="1">
    <source>
        <dbReference type="ARBA" id="ARBA00004651"/>
    </source>
</evidence>
<dbReference type="PANTHER" id="PTHR43823">
    <property type="entry name" value="SPORULATION PROTEIN YKVU"/>
    <property type="match status" value="1"/>
</dbReference>
<dbReference type="InterPro" id="IPR045070">
    <property type="entry name" value="MATE_MepA-like"/>
</dbReference>
<dbReference type="InterPro" id="IPR048279">
    <property type="entry name" value="MdtK-like"/>
</dbReference>
<feature type="transmembrane region" description="Helical" evidence="10">
    <location>
        <begin position="245"/>
        <end position="267"/>
    </location>
</feature>
<dbReference type="Proteomes" id="UP000182945">
    <property type="component" value="Chromosome"/>
</dbReference>
<keyword evidence="8 10" id="KW-0472">Membrane</keyword>
<evidence type="ECO:0000256" key="9">
    <source>
        <dbReference type="ARBA" id="ARBA00023251"/>
    </source>
</evidence>
<evidence type="ECO:0000256" key="2">
    <source>
        <dbReference type="ARBA" id="ARBA00008417"/>
    </source>
</evidence>
<dbReference type="GO" id="GO:0015297">
    <property type="term" value="F:antiporter activity"/>
    <property type="evidence" value="ECO:0007669"/>
    <property type="project" value="InterPro"/>
</dbReference>
<dbReference type="GO" id="GO:0005886">
    <property type="term" value="C:plasma membrane"/>
    <property type="evidence" value="ECO:0007669"/>
    <property type="project" value="UniProtKB-SubCell"/>
</dbReference>
<dbReference type="AlphaFoldDB" id="A0AAC9J409"/>
<name>A0AAC9J409_VIRHA</name>
<dbReference type="GeneID" id="71515634"/>
<gene>
    <name evidence="11" type="ORF">BME96_14575</name>
</gene>
<dbReference type="PIRSF" id="PIRSF006603">
    <property type="entry name" value="DinF"/>
    <property type="match status" value="1"/>
</dbReference>
<accession>A0AAC9J409</accession>